<dbReference type="PROSITE" id="PS51387">
    <property type="entry name" value="FAD_PCMH"/>
    <property type="match status" value="1"/>
</dbReference>
<comment type="catalytic activity">
    <reaction evidence="18 19">
        <text>UDP-N-acetyl-alpha-D-muramate + NADP(+) = UDP-N-acetyl-3-O-(1-carboxyvinyl)-alpha-D-glucosamine + NADPH + H(+)</text>
        <dbReference type="Rhea" id="RHEA:12248"/>
        <dbReference type="ChEBI" id="CHEBI:15378"/>
        <dbReference type="ChEBI" id="CHEBI:57783"/>
        <dbReference type="ChEBI" id="CHEBI:58349"/>
        <dbReference type="ChEBI" id="CHEBI:68483"/>
        <dbReference type="ChEBI" id="CHEBI:70757"/>
        <dbReference type="EC" id="1.3.1.98"/>
    </reaction>
</comment>
<evidence type="ECO:0000256" key="17">
    <source>
        <dbReference type="ARBA" id="ARBA00031026"/>
    </source>
</evidence>
<dbReference type="EMBL" id="BKAU01000001">
    <property type="protein sequence ID" value="GEP93910.1"/>
    <property type="molecule type" value="Genomic_DNA"/>
</dbReference>
<dbReference type="SUPFAM" id="SSF56176">
    <property type="entry name" value="FAD-binding/transporter-associated domain-like"/>
    <property type="match status" value="1"/>
</dbReference>
<keyword evidence="14 19" id="KW-0560">Oxidoreductase</keyword>
<reference evidence="21 22" key="1">
    <citation type="submission" date="2019-07" db="EMBL/GenBank/DDBJ databases">
        <title>Whole genome shotgun sequence of Chitinophaga cymbidii NBRC 109752.</title>
        <authorList>
            <person name="Hosoyama A."/>
            <person name="Uohara A."/>
            <person name="Ohji S."/>
            <person name="Ichikawa N."/>
        </authorList>
    </citation>
    <scope>NUCLEOTIDE SEQUENCE [LARGE SCALE GENOMIC DNA]</scope>
    <source>
        <strain evidence="21 22">NBRC 109752</strain>
    </source>
</reference>
<keyword evidence="10 19" id="KW-0274">FAD</keyword>
<evidence type="ECO:0000256" key="2">
    <source>
        <dbReference type="ARBA" id="ARBA00003921"/>
    </source>
</evidence>
<evidence type="ECO:0000256" key="12">
    <source>
        <dbReference type="ARBA" id="ARBA00022960"/>
    </source>
</evidence>
<dbReference type="GO" id="GO:0008360">
    <property type="term" value="P:regulation of cell shape"/>
    <property type="evidence" value="ECO:0007669"/>
    <property type="project" value="UniProtKB-KW"/>
</dbReference>
<feature type="active site" description="Proton donor" evidence="19">
    <location>
        <position position="238"/>
    </location>
</feature>
<protein>
    <recommendedName>
        <fullName evidence="6 19">UDP-N-acetylenolpyruvoylglucosamine reductase</fullName>
        <ecNumber evidence="5 19">1.3.1.98</ecNumber>
    </recommendedName>
    <alternativeName>
        <fullName evidence="17 19">UDP-N-acetylmuramate dehydrogenase</fullName>
    </alternativeName>
</protein>
<accession>A0A512RDY4</accession>
<dbReference type="InterPro" id="IPR036318">
    <property type="entry name" value="FAD-bd_PCMH-like_sf"/>
</dbReference>
<dbReference type="Pfam" id="PF02873">
    <property type="entry name" value="MurB_C"/>
    <property type="match status" value="1"/>
</dbReference>
<dbReference type="PANTHER" id="PTHR21071:SF4">
    <property type="entry name" value="UDP-N-ACETYLENOLPYRUVOYLGLUCOSAMINE REDUCTASE"/>
    <property type="match status" value="1"/>
</dbReference>
<keyword evidence="15 19" id="KW-0131">Cell cycle</keyword>
<dbReference type="NCBIfam" id="TIGR00179">
    <property type="entry name" value="murB"/>
    <property type="match status" value="1"/>
</dbReference>
<evidence type="ECO:0000259" key="20">
    <source>
        <dbReference type="PROSITE" id="PS51387"/>
    </source>
</evidence>
<dbReference type="AlphaFoldDB" id="A0A512RDY4"/>
<evidence type="ECO:0000256" key="3">
    <source>
        <dbReference type="ARBA" id="ARBA00004496"/>
    </source>
</evidence>
<dbReference type="OrthoDB" id="9804753at2"/>
<dbReference type="HAMAP" id="MF_00037">
    <property type="entry name" value="MurB"/>
    <property type="match status" value="1"/>
</dbReference>
<dbReference type="Gene3D" id="3.30.465.10">
    <property type="match status" value="1"/>
</dbReference>
<comment type="subcellular location">
    <subcellularLocation>
        <location evidence="3 19">Cytoplasm</location>
    </subcellularLocation>
</comment>
<dbReference type="GO" id="GO:0005829">
    <property type="term" value="C:cytosol"/>
    <property type="evidence" value="ECO:0007669"/>
    <property type="project" value="TreeGrafter"/>
</dbReference>
<dbReference type="InterPro" id="IPR003170">
    <property type="entry name" value="MurB"/>
</dbReference>
<comment type="caution">
    <text evidence="21">The sequence shown here is derived from an EMBL/GenBank/DDBJ whole genome shotgun (WGS) entry which is preliminary data.</text>
</comment>
<comment type="cofactor">
    <cofactor evidence="1 19">
        <name>FAD</name>
        <dbReference type="ChEBI" id="CHEBI:57692"/>
    </cofactor>
</comment>
<dbReference type="InterPro" id="IPR036635">
    <property type="entry name" value="MurB_C_sf"/>
</dbReference>
<dbReference type="GO" id="GO:0051301">
    <property type="term" value="P:cell division"/>
    <property type="evidence" value="ECO:0007669"/>
    <property type="project" value="UniProtKB-KW"/>
</dbReference>
<evidence type="ECO:0000256" key="7">
    <source>
        <dbReference type="ARBA" id="ARBA00022490"/>
    </source>
</evidence>
<dbReference type="NCBIfam" id="NF010478">
    <property type="entry name" value="PRK13903.1"/>
    <property type="match status" value="1"/>
</dbReference>
<dbReference type="UniPathway" id="UPA00219"/>
<organism evidence="21 22">
    <name type="scientific">Chitinophaga cymbidii</name>
    <dbReference type="NCBI Taxonomy" id="1096750"/>
    <lineage>
        <taxon>Bacteria</taxon>
        <taxon>Pseudomonadati</taxon>
        <taxon>Bacteroidota</taxon>
        <taxon>Chitinophagia</taxon>
        <taxon>Chitinophagales</taxon>
        <taxon>Chitinophagaceae</taxon>
        <taxon>Chitinophaga</taxon>
    </lineage>
</organism>
<comment type="pathway">
    <text evidence="4 19">Cell wall biogenesis; peptidoglycan biosynthesis.</text>
</comment>
<evidence type="ECO:0000256" key="9">
    <source>
        <dbReference type="ARBA" id="ARBA00022630"/>
    </source>
</evidence>
<evidence type="ECO:0000256" key="6">
    <source>
        <dbReference type="ARBA" id="ARBA00015188"/>
    </source>
</evidence>
<dbReference type="Gene3D" id="3.90.78.10">
    <property type="entry name" value="UDP-N-acetylenolpyruvoylglucosamine reductase, C-terminal domain"/>
    <property type="match status" value="1"/>
</dbReference>
<feature type="domain" description="FAD-binding PCMH-type" evidence="20">
    <location>
        <begin position="16"/>
        <end position="188"/>
    </location>
</feature>
<keyword evidence="16 19" id="KW-0961">Cell wall biogenesis/degradation</keyword>
<dbReference type="PANTHER" id="PTHR21071">
    <property type="entry name" value="UDP-N-ACETYLENOLPYRUVOYLGLUCOSAMINE REDUCTASE"/>
    <property type="match status" value="1"/>
</dbReference>
<keyword evidence="22" id="KW-1185">Reference proteome</keyword>
<feature type="active site" evidence="19">
    <location>
        <position position="334"/>
    </location>
</feature>
<evidence type="ECO:0000256" key="4">
    <source>
        <dbReference type="ARBA" id="ARBA00004752"/>
    </source>
</evidence>
<dbReference type="EC" id="1.3.1.98" evidence="5 19"/>
<comment type="similarity">
    <text evidence="19">Belongs to the MurB family.</text>
</comment>
<dbReference type="InterPro" id="IPR016169">
    <property type="entry name" value="FAD-bd_PCMH_sub2"/>
</dbReference>
<evidence type="ECO:0000256" key="11">
    <source>
        <dbReference type="ARBA" id="ARBA00022857"/>
    </source>
</evidence>
<keyword evidence="8 19" id="KW-0132">Cell division</keyword>
<dbReference type="GO" id="GO:0009252">
    <property type="term" value="P:peptidoglycan biosynthetic process"/>
    <property type="evidence" value="ECO:0007669"/>
    <property type="project" value="UniProtKB-UniRule"/>
</dbReference>
<sequence>MNVLENVSLRPYNTFGIDASARYFTAFRSQEELLTVLAAPEWKHARRLILGGGSNILLTQDFDGIVLKNELKGIRVVREDEEFVYVQAGAGENWHGFVMHCIAQGLAGLENLSLIPGNVGASPMQNIGAYGVEIKDTFYELEAFHLSDHALVKFNKEACAFGYRESVFKREYKDQFVILNVTYKLNKKPYFNTSYGAIEQELERMGVTTPSVRAISDAVINIRSSKLPDPAKIGNAGSFFKNPEVTREKYEALKEAFPEVVAYPLPGDHFKLAAGWLIEQCGWKGYRNGDAGVHARQALVLVNYGNAKGEELVELSWKVVDSVKEKFGVVLEREVNIV</sequence>
<dbReference type="Pfam" id="PF01565">
    <property type="entry name" value="FAD_binding_4"/>
    <property type="match status" value="1"/>
</dbReference>
<dbReference type="Proteomes" id="UP000321436">
    <property type="component" value="Unassembled WGS sequence"/>
</dbReference>
<proteinExistence type="inferred from homology"/>
<dbReference type="SUPFAM" id="SSF56194">
    <property type="entry name" value="Uridine diphospho-N-Acetylenolpyruvylglucosamine reductase, MurB, C-terminal domain"/>
    <property type="match status" value="1"/>
</dbReference>
<evidence type="ECO:0000256" key="16">
    <source>
        <dbReference type="ARBA" id="ARBA00023316"/>
    </source>
</evidence>
<dbReference type="NCBIfam" id="NF000755">
    <property type="entry name" value="PRK00046.1"/>
    <property type="match status" value="1"/>
</dbReference>
<gene>
    <name evidence="19 21" type="primary">murB</name>
    <name evidence="21" type="ORF">CCY01nite_01700</name>
</gene>
<dbReference type="InterPro" id="IPR006094">
    <property type="entry name" value="Oxid_FAD_bind_N"/>
</dbReference>
<evidence type="ECO:0000256" key="14">
    <source>
        <dbReference type="ARBA" id="ARBA00023002"/>
    </source>
</evidence>
<evidence type="ECO:0000256" key="5">
    <source>
        <dbReference type="ARBA" id="ARBA00012518"/>
    </source>
</evidence>
<keyword evidence="12 19" id="KW-0133">Cell shape</keyword>
<evidence type="ECO:0000256" key="18">
    <source>
        <dbReference type="ARBA" id="ARBA00048914"/>
    </source>
</evidence>
<dbReference type="Gene3D" id="3.30.43.10">
    <property type="entry name" value="Uridine Diphospho-n-acetylenolpyruvylglucosamine Reductase, domain 2"/>
    <property type="match status" value="1"/>
</dbReference>
<evidence type="ECO:0000256" key="8">
    <source>
        <dbReference type="ARBA" id="ARBA00022618"/>
    </source>
</evidence>
<name>A0A512RDY4_9BACT</name>
<evidence type="ECO:0000313" key="21">
    <source>
        <dbReference type="EMBL" id="GEP93910.1"/>
    </source>
</evidence>
<keyword evidence="11 19" id="KW-0521">NADP</keyword>
<evidence type="ECO:0000256" key="10">
    <source>
        <dbReference type="ARBA" id="ARBA00022827"/>
    </source>
</evidence>
<keyword evidence="13 19" id="KW-0573">Peptidoglycan synthesis</keyword>
<keyword evidence="9 19" id="KW-0285">Flavoprotein</keyword>
<evidence type="ECO:0000313" key="22">
    <source>
        <dbReference type="Proteomes" id="UP000321436"/>
    </source>
</evidence>
<evidence type="ECO:0000256" key="19">
    <source>
        <dbReference type="HAMAP-Rule" id="MF_00037"/>
    </source>
</evidence>
<evidence type="ECO:0000256" key="1">
    <source>
        <dbReference type="ARBA" id="ARBA00001974"/>
    </source>
</evidence>
<dbReference type="GO" id="GO:0071949">
    <property type="term" value="F:FAD binding"/>
    <property type="evidence" value="ECO:0007669"/>
    <property type="project" value="InterPro"/>
</dbReference>
<evidence type="ECO:0000256" key="15">
    <source>
        <dbReference type="ARBA" id="ARBA00023306"/>
    </source>
</evidence>
<keyword evidence="7 19" id="KW-0963">Cytoplasm</keyword>
<dbReference type="InterPro" id="IPR016167">
    <property type="entry name" value="FAD-bd_PCMH_sub1"/>
</dbReference>
<dbReference type="GO" id="GO:0008762">
    <property type="term" value="F:UDP-N-acetylmuramate dehydrogenase activity"/>
    <property type="evidence" value="ECO:0007669"/>
    <property type="project" value="UniProtKB-UniRule"/>
</dbReference>
<dbReference type="InterPro" id="IPR011601">
    <property type="entry name" value="MurB_C"/>
</dbReference>
<evidence type="ECO:0000256" key="13">
    <source>
        <dbReference type="ARBA" id="ARBA00022984"/>
    </source>
</evidence>
<dbReference type="InterPro" id="IPR016166">
    <property type="entry name" value="FAD-bd_PCMH"/>
</dbReference>
<comment type="function">
    <text evidence="2 19">Cell wall formation.</text>
</comment>
<feature type="active site" evidence="19">
    <location>
        <position position="164"/>
    </location>
</feature>
<dbReference type="GO" id="GO:0071555">
    <property type="term" value="P:cell wall organization"/>
    <property type="evidence" value="ECO:0007669"/>
    <property type="project" value="UniProtKB-KW"/>
</dbReference>
<dbReference type="RefSeq" id="WP_146857416.1">
    <property type="nucleotide sequence ID" value="NZ_BKAU01000001.1"/>
</dbReference>